<protein>
    <submittedName>
        <fullName evidence="2">Oligosaccharide repeat unit polymerase</fullName>
    </submittedName>
</protein>
<keyword evidence="3" id="KW-1185">Reference proteome</keyword>
<evidence type="ECO:0000313" key="3">
    <source>
        <dbReference type="Proteomes" id="UP001431019"/>
    </source>
</evidence>
<keyword evidence="1" id="KW-1133">Transmembrane helix</keyword>
<gene>
    <name evidence="2" type="ORF">LJ656_32185</name>
</gene>
<dbReference type="Proteomes" id="UP001431019">
    <property type="component" value="Unassembled WGS sequence"/>
</dbReference>
<feature type="transmembrane region" description="Helical" evidence="1">
    <location>
        <begin position="400"/>
        <end position="418"/>
    </location>
</feature>
<comment type="caution">
    <text evidence="2">The sequence shown here is derived from an EMBL/GenBank/DDBJ whole genome shotgun (WGS) entry which is preliminary data.</text>
</comment>
<feature type="transmembrane region" description="Helical" evidence="1">
    <location>
        <begin position="151"/>
        <end position="170"/>
    </location>
</feature>
<evidence type="ECO:0000313" key="2">
    <source>
        <dbReference type="EMBL" id="MCC8397239.1"/>
    </source>
</evidence>
<keyword evidence="1" id="KW-0472">Membrane</keyword>
<reference evidence="2 3" key="1">
    <citation type="submission" date="2021-11" db="EMBL/GenBank/DDBJ databases">
        <authorList>
            <person name="Oh E.-T."/>
            <person name="Kim S.-B."/>
        </authorList>
    </citation>
    <scope>NUCLEOTIDE SEQUENCE [LARGE SCALE GENOMIC DNA]</scope>
    <source>
        <strain evidence="2 3">MMS20-SJTR3</strain>
    </source>
</reference>
<feature type="transmembrane region" description="Helical" evidence="1">
    <location>
        <begin position="101"/>
        <end position="120"/>
    </location>
</feature>
<evidence type="ECO:0000256" key="1">
    <source>
        <dbReference type="SAM" id="Phobius"/>
    </source>
</evidence>
<feature type="transmembrane region" description="Helical" evidence="1">
    <location>
        <begin position="182"/>
        <end position="199"/>
    </location>
</feature>
<dbReference type="NCBIfam" id="TIGR04370">
    <property type="entry name" value="glyco_rpt_poly"/>
    <property type="match status" value="1"/>
</dbReference>
<accession>A0ABS8K5M3</accession>
<dbReference type="RefSeq" id="WP_230513501.1">
    <property type="nucleotide sequence ID" value="NZ_JAJITD010000026.1"/>
</dbReference>
<dbReference type="EMBL" id="JAJITD010000026">
    <property type="protein sequence ID" value="MCC8397239.1"/>
    <property type="molecule type" value="Genomic_DNA"/>
</dbReference>
<feature type="transmembrane region" description="Helical" evidence="1">
    <location>
        <begin position="67"/>
        <end position="86"/>
    </location>
</feature>
<organism evidence="2 3">
    <name type="scientific">Paraburkholderia sejongensis</name>
    <dbReference type="NCBI Taxonomy" id="2886946"/>
    <lineage>
        <taxon>Bacteria</taxon>
        <taxon>Pseudomonadati</taxon>
        <taxon>Pseudomonadota</taxon>
        <taxon>Betaproteobacteria</taxon>
        <taxon>Burkholderiales</taxon>
        <taxon>Burkholderiaceae</taxon>
        <taxon>Paraburkholderia</taxon>
    </lineage>
</organism>
<feature type="transmembrane region" description="Helical" evidence="1">
    <location>
        <begin position="229"/>
        <end position="247"/>
    </location>
</feature>
<sequence length="421" mass="47760">MDESQDSVKIRGWNPGPVFSYATAAFNGYWWEDPSRLLLFFILPLYTLLSIELLGEPKAIQHIYYTGFYAFAGGLFLVVVMVVSSLGRSARPVIKPVPAEIPVHVLDFVFGLALVGYLIMMGEVLTHPALILSFFSGGTSVYDLLAMKGRIAGLSTLTEATMAYVPLYFYVFKQVERGFNRYKLYLIILGVLTLIRSFIFAERLALIEVALPSVLMYVRFRGSPRRSKLITLGPFAAIGPMIGLFIANEYHRSWEAYYINLYDNVFDFAIERLGLYYSTALNNGAGLLGVLGWGNGRPMFTFDWLIHFPIIGDFVKPLLDSSPDIDEFLNRYADPEFNNPSGIFVHFYEWGWFALFIAVFIGWVFNKSYTGWRSGDGFWCCAHAALYVGLLEILRIPNLFSGRNLVPIGVLFFVFRFMRKP</sequence>
<feature type="transmembrane region" description="Helical" evidence="1">
    <location>
        <begin position="37"/>
        <end position="55"/>
    </location>
</feature>
<feature type="transmembrane region" description="Helical" evidence="1">
    <location>
        <begin position="347"/>
        <end position="365"/>
    </location>
</feature>
<proteinExistence type="predicted"/>
<keyword evidence="1" id="KW-0812">Transmembrane</keyword>
<name>A0ABS8K5M3_9BURK</name>
<feature type="transmembrane region" description="Helical" evidence="1">
    <location>
        <begin position="377"/>
        <end position="394"/>
    </location>
</feature>